<name>A0A2A6CFA4_PRIPA</name>
<dbReference type="PANTHER" id="PTHR16450">
    <property type="entry name" value="RING FINGER PROTEIN 186"/>
    <property type="match status" value="1"/>
</dbReference>
<reference evidence="2" key="1">
    <citation type="journal article" date="2008" name="Nat. Genet.">
        <title>The Pristionchus pacificus genome provides a unique perspective on nematode lifestyle and parasitism.</title>
        <authorList>
            <person name="Dieterich C."/>
            <person name="Clifton S.W."/>
            <person name="Schuster L.N."/>
            <person name="Chinwalla A."/>
            <person name="Delehaunty K."/>
            <person name="Dinkelacker I."/>
            <person name="Fulton L."/>
            <person name="Fulton R."/>
            <person name="Godfrey J."/>
            <person name="Minx P."/>
            <person name="Mitreva M."/>
            <person name="Roeseler W."/>
            <person name="Tian H."/>
            <person name="Witte H."/>
            <person name="Yang S.P."/>
            <person name="Wilson R.K."/>
            <person name="Sommer R.J."/>
        </authorList>
    </citation>
    <scope>NUCLEOTIDE SEQUENCE [LARGE SCALE GENOMIC DNA]</scope>
    <source>
        <strain evidence="2">PS312</strain>
    </source>
</reference>
<dbReference type="InterPro" id="IPR001841">
    <property type="entry name" value="Znf_RING"/>
</dbReference>
<organism evidence="1 2">
    <name type="scientific">Pristionchus pacificus</name>
    <name type="common">Parasitic nematode worm</name>
    <dbReference type="NCBI Taxonomy" id="54126"/>
    <lineage>
        <taxon>Eukaryota</taxon>
        <taxon>Metazoa</taxon>
        <taxon>Ecdysozoa</taxon>
        <taxon>Nematoda</taxon>
        <taxon>Chromadorea</taxon>
        <taxon>Rhabditida</taxon>
        <taxon>Rhabditina</taxon>
        <taxon>Diplogasteromorpha</taxon>
        <taxon>Diplogasteroidea</taxon>
        <taxon>Neodiplogasteridae</taxon>
        <taxon>Pristionchus</taxon>
    </lineage>
</organism>
<dbReference type="SUPFAM" id="SSF57850">
    <property type="entry name" value="RING/U-box"/>
    <property type="match status" value="1"/>
</dbReference>
<evidence type="ECO:0000313" key="1">
    <source>
        <dbReference type="EnsemblMetazoa" id="PPA24983.1"/>
    </source>
</evidence>
<dbReference type="PANTHER" id="PTHR16450:SF1">
    <property type="entry name" value="PROTEIN CBG12045"/>
    <property type="match status" value="1"/>
</dbReference>
<accession>A0A2A6CFA4</accession>
<dbReference type="InterPro" id="IPR013083">
    <property type="entry name" value="Znf_RING/FYVE/PHD"/>
</dbReference>
<gene>
    <name evidence="1" type="primary">WBGene00114537</name>
</gene>
<dbReference type="SMART" id="SM00184">
    <property type="entry name" value="RING"/>
    <property type="match status" value="1"/>
</dbReference>
<protein>
    <submittedName>
        <fullName evidence="1">RING-type domain-containing protein</fullName>
    </submittedName>
</protein>
<accession>A0A8R1YFT9</accession>
<dbReference type="Proteomes" id="UP000005239">
    <property type="component" value="Unassembled WGS sequence"/>
</dbReference>
<dbReference type="EnsemblMetazoa" id="PPA24983.1">
    <property type="protein sequence ID" value="PPA24983.1"/>
    <property type="gene ID" value="WBGene00114537"/>
</dbReference>
<proteinExistence type="predicted"/>
<dbReference type="Gene3D" id="3.30.40.10">
    <property type="entry name" value="Zinc/RING finger domain, C3HC4 (zinc finger)"/>
    <property type="match status" value="1"/>
</dbReference>
<reference evidence="1" key="2">
    <citation type="submission" date="2022-06" db="UniProtKB">
        <authorList>
            <consortium name="EnsemblMetazoa"/>
        </authorList>
    </citation>
    <scope>IDENTIFICATION</scope>
    <source>
        <strain evidence="1">PS312</strain>
    </source>
</reference>
<evidence type="ECO:0000313" key="2">
    <source>
        <dbReference type="Proteomes" id="UP000005239"/>
    </source>
</evidence>
<dbReference type="AlphaFoldDB" id="A0A2A6CFA4"/>
<sequence>MAEAIQRDKMAAEDPVERKDRIAKQREENAKSNGGAFARECSLCLVEAPATRAALITCGHLTCHSCAMAMGGRGGFMACPTCRATTAFVLLHEEEVEAFNLSSSDKIGDAIQKSVDLLQMLITSDVNSEIVICIDFFEDGT</sequence>
<keyword evidence="2" id="KW-1185">Reference proteome</keyword>
<dbReference type="PROSITE" id="PS50089">
    <property type="entry name" value="ZF_RING_2"/>
    <property type="match status" value="1"/>
</dbReference>
<dbReference type="Pfam" id="PF13920">
    <property type="entry name" value="zf-C3HC4_3"/>
    <property type="match status" value="1"/>
</dbReference>